<dbReference type="OrthoDB" id="9810601at2"/>
<reference evidence="6 7" key="1">
    <citation type="submission" date="2014-03" db="EMBL/GenBank/DDBJ databases">
        <title>Genome of Polynucleobacter strain MWH-MoK4.</title>
        <authorList>
            <person name="Hahn M.W."/>
        </authorList>
    </citation>
    <scope>NUCLEOTIDE SEQUENCE [LARGE SCALE GENOMIC DNA]</scope>
    <source>
        <strain evidence="6 7">MWH-MoK4</strain>
    </source>
</reference>
<evidence type="ECO:0000256" key="2">
    <source>
        <dbReference type="ARBA" id="ARBA00022692"/>
    </source>
</evidence>
<dbReference type="AlphaFoldDB" id="A0A0E3V1G4"/>
<evidence type="ECO:0000256" key="3">
    <source>
        <dbReference type="ARBA" id="ARBA00022989"/>
    </source>
</evidence>
<keyword evidence="4 5" id="KW-0472">Membrane</keyword>
<dbReference type="InterPro" id="IPR052719">
    <property type="entry name" value="CvpA-like"/>
</dbReference>
<dbReference type="EMBL" id="CP007501">
    <property type="protein sequence ID" value="AKD25438.1"/>
    <property type="molecule type" value="Genomic_DNA"/>
</dbReference>
<feature type="transmembrane region" description="Helical" evidence="5">
    <location>
        <begin position="73"/>
        <end position="97"/>
    </location>
</feature>
<protein>
    <submittedName>
        <fullName evidence="6">Membrane protein, required for colicin V production</fullName>
    </submittedName>
</protein>
<keyword evidence="3 5" id="KW-1133">Transmembrane helix</keyword>
<dbReference type="GO" id="GO:0016020">
    <property type="term" value="C:membrane"/>
    <property type="evidence" value="ECO:0007669"/>
    <property type="project" value="UniProtKB-SubCell"/>
</dbReference>
<comment type="subcellular location">
    <subcellularLocation>
        <location evidence="1">Membrane</location>
        <topology evidence="1">Multi-pass membrane protein</topology>
    </subcellularLocation>
</comment>
<evidence type="ECO:0000256" key="1">
    <source>
        <dbReference type="ARBA" id="ARBA00004141"/>
    </source>
</evidence>
<dbReference type="RefSeq" id="WP_046330221.1">
    <property type="nucleotide sequence ID" value="NZ_CP007501.1"/>
</dbReference>
<dbReference type="GO" id="GO:0009403">
    <property type="term" value="P:toxin biosynthetic process"/>
    <property type="evidence" value="ECO:0007669"/>
    <property type="project" value="InterPro"/>
</dbReference>
<accession>A0A0E3V1G4</accession>
<evidence type="ECO:0000256" key="5">
    <source>
        <dbReference type="SAM" id="Phobius"/>
    </source>
</evidence>
<dbReference type="Proteomes" id="UP000061135">
    <property type="component" value="Chromosome"/>
</dbReference>
<keyword evidence="2 5" id="KW-0812">Transmembrane</keyword>
<dbReference type="PANTHER" id="PTHR36926:SF1">
    <property type="entry name" value="COLICIN V PRODUCTION PROTEIN"/>
    <property type="match status" value="1"/>
</dbReference>
<feature type="transmembrane region" description="Helical" evidence="5">
    <location>
        <begin position="109"/>
        <end position="132"/>
    </location>
</feature>
<organism evidence="6 7">
    <name type="scientific">Polynucleobacter duraquae</name>
    <dbReference type="NCBI Taxonomy" id="1835254"/>
    <lineage>
        <taxon>Bacteria</taxon>
        <taxon>Pseudomonadati</taxon>
        <taxon>Pseudomonadota</taxon>
        <taxon>Betaproteobacteria</taxon>
        <taxon>Burkholderiales</taxon>
        <taxon>Burkholderiaceae</taxon>
        <taxon>Polynucleobacter</taxon>
    </lineage>
</organism>
<dbReference type="HOGENOM" id="CLU_092720_2_2_4"/>
<feature type="transmembrane region" description="Helical" evidence="5">
    <location>
        <begin position="12"/>
        <end position="29"/>
    </location>
</feature>
<evidence type="ECO:0000313" key="6">
    <source>
        <dbReference type="EMBL" id="AKD25438.1"/>
    </source>
</evidence>
<feature type="transmembrane region" description="Helical" evidence="5">
    <location>
        <begin position="36"/>
        <end position="53"/>
    </location>
</feature>
<gene>
    <name evidence="6" type="ORF">CL55_00011050</name>
</gene>
<dbReference type="Pfam" id="PF02674">
    <property type="entry name" value="Colicin_V"/>
    <property type="match status" value="1"/>
</dbReference>
<proteinExistence type="predicted"/>
<keyword evidence="7" id="KW-1185">Reference proteome</keyword>
<dbReference type="STRING" id="1835254.CL55_00011050"/>
<dbReference type="PANTHER" id="PTHR36926">
    <property type="entry name" value="COLICIN V PRODUCTION PROTEIN"/>
    <property type="match status" value="1"/>
</dbReference>
<name>A0A0E3V1G4_9BURK</name>
<evidence type="ECO:0000256" key="4">
    <source>
        <dbReference type="ARBA" id="ARBA00023136"/>
    </source>
</evidence>
<dbReference type="KEGG" id="pdq:CL55_00011050"/>
<dbReference type="PATRIC" id="fig|576611.7.peg.1121"/>
<sequence length="188" mass="20355">MEYLSTLKLTTVDYFTLVVLLVSALVGISRGLFKEVLALASWFVAAWVAYHYTSYLSVEWLSTFHMDELLSLGVSFLILFILTLIVCGLIGNVIQKIILSAGLSMTDRFLGLVFGLARGGVVVVVLATLAALTPIPQSVAWQKAITRPAIDMATSLIKGWLPADWAKQLGNAMPKITPTVTPSLTIGI</sequence>
<evidence type="ECO:0000313" key="7">
    <source>
        <dbReference type="Proteomes" id="UP000061135"/>
    </source>
</evidence>
<dbReference type="InterPro" id="IPR003825">
    <property type="entry name" value="Colicin-V_CvpA"/>
</dbReference>